<organism evidence="1 2">
    <name type="scientific">Trichothecium roseum</name>
    <dbReference type="NCBI Taxonomy" id="47278"/>
    <lineage>
        <taxon>Eukaryota</taxon>
        <taxon>Fungi</taxon>
        <taxon>Dikarya</taxon>
        <taxon>Ascomycota</taxon>
        <taxon>Pezizomycotina</taxon>
        <taxon>Sordariomycetes</taxon>
        <taxon>Hypocreomycetidae</taxon>
        <taxon>Hypocreales</taxon>
        <taxon>Hypocreales incertae sedis</taxon>
        <taxon>Trichothecium</taxon>
    </lineage>
</organism>
<gene>
    <name evidence="1" type="ORF">N3K66_007526</name>
</gene>
<accession>A0ACC0UU93</accession>
<evidence type="ECO:0000313" key="2">
    <source>
        <dbReference type="Proteomes" id="UP001163324"/>
    </source>
</evidence>
<comment type="caution">
    <text evidence="1">The sequence shown here is derived from an EMBL/GenBank/DDBJ whole genome shotgun (WGS) entry which is preliminary data.</text>
</comment>
<sequence length="519" mass="55597">MAEAQPSPAEQQPLLADERRDNQGPATEGGSKTFTPTFGAAAAYGILVSIVIGSGVFTSPGTIDNNVPSPGVALVMWLVGGILAWAGASTLAELGTAIPGEGGIQPYLQYMYGDIFGFLAAWTWIIAIMPATIAILCIVFVESIYSANGVTDQAGSVLHKVLAIVILIVMSLANSISTKVSAQLSGFFLGTKFTSIILIVAAGLAVVGLQVGNPDRKDIGGRDWYDKDWFGYRKSVNMDGSIIDWHDVSSWEMLGHFSAAIYGALWAYSGWDKAIYISSELKNPSKQLPLTINTAIPTIFLCFFVANAAYYILLPWKVVSTSDSVAVTAISRLLGPKFGIAAAVLICLVVAGSVLGNSLVVGRMTVAAANNGWFPRCFTVIGRVGPYRETEPEPISGPENPDRIVLDAPVNAIFLSILLSALYIIFGDFRSLLTFNGLGEYTFFFLTVVGAIVLRFKEPGLKRPYKPLIVIPFIFAIVSGFVILRGAAFAPAQALVLFALWILGVVFYHVNTRITTRSA</sequence>
<dbReference type="Proteomes" id="UP001163324">
    <property type="component" value="Chromosome 7"/>
</dbReference>
<evidence type="ECO:0000313" key="1">
    <source>
        <dbReference type="EMBL" id="KAI9897670.1"/>
    </source>
</evidence>
<dbReference type="EMBL" id="CM047946">
    <property type="protein sequence ID" value="KAI9897670.1"/>
    <property type="molecule type" value="Genomic_DNA"/>
</dbReference>
<proteinExistence type="predicted"/>
<keyword evidence="2" id="KW-1185">Reference proteome</keyword>
<reference evidence="1" key="1">
    <citation type="submission" date="2022-10" db="EMBL/GenBank/DDBJ databases">
        <title>Complete Genome of Trichothecium roseum strain YXFP-22015, a Plant Pathogen Isolated from Citrus.</title>
        <authorList>
            <person name="Wang Y."/>
            <person name="Zhu L."/>
        </authorList>
    </citation>
    <scope>NUCLEOTIDE SEQUENCE</scope>
    <source>
        <strain evidence="1">YXFP-22015</strain>
    </source>
</reference>
<protein>
    <submittedName>
        <fullName evidence="1">Uncharacterized protein</fullName>
    </submittedName>
</protein>
<name>A0ACC0UU93_9HYPO</name>